<dbReference type="GO" id="GO:0015020">
    <property type="term" value="F:glucuronosyltransferase activity"/>
    <property type="evidence" value="ECO:0007669"/>
    <property type="project" value="UniProtKB-EC"/>
</dbReference>
<dbReference type="PROSITE" id="PS00375">
    <property type="entry name" value="UDPGT"/>
    <property type="match status" value="1"/>
</dbReference>
<accession>A0AAW1VGH2</accession>
<keyword evidence="5" id="KW-0472">Membrane</keyword>
<protein>
    <recommendedName>
        <fullName evidence="5">UDP-glucuronosyltransferase</fullName>
        <ecNumber evidence="5">2.4.1.17</ecNumber>
    </recommendedName>
</protein>
<proteinExistence type="inferred from homology"/>
<dbReference type="EMBL" id="JARQZJ010000132">
    <property type="protein sequence ID" value="KAK9892162.1"/>
    <property type="molecule type" value="Genomic_DNA"/>
</dbReference>
<dbReference type="EC" id="2.4.1.17" evidence="5"/>
<dbReference type="GO" id="GO:0016020">
    <property type="term" value="C:membrane"/>
    <property type="evidence" value="ECO:0007669"/>
    <property type="project" value="UniProtKB-SubCell"/>
</dbReference>
<dbReference type="Pfam" id="PF00201">
    <property type="entry name" value="UDPGT"/>
    <property type="match status" value="1"/>
</dbReference>
<evidence type="ECO:0000256" key="1">
    <source>
        <dbReference type="ARBA" id="ARBA00009995"/>
    </source>
</evidence>
<dbReference type="FunFam" id="3.40.50.2000:FF:000050">
    <property type="entry name" value="UDP-glucuronosyltransferase"/>
    <property type="match status" value="1"/>
</dbReference>
<dbReference type="InterPro" id="IPR002213">
    <property type="entry name" value="UDP_glucos_trans"/>
</dbReference>
<evidence type="ECO:0000256" key="2">
    <source>
        <dbReference type="ARBA" id="ARBA00022676"/>
    </source>
</evidence>
<dbReference type="SUPFAM" id="SSF53756">
    <property type="entry name" value="UDP-Glycosyltransferase/glycogen phosphorylase"/>
    <property type="match status" value="1"/>
</dbReference>
<evidence type="ECO:0000256" key="3">
    <source>
        <dbReference type="ARBA" id="ARBA00022679"/>
    </source>
</evidence>
<evidence type="ECO:0000256" key="4">
    <source>
        <dbReference type="RuleBase" id="RU003718"/>
    </source>
</evidence>
<evidence type="ECO:0000256" key="5">
    <source>
        <dbReference type="RuleBase" id="RU362059"/>
    </source>
</evidence>
<comment type="similarity">
    <text evidence="1 4">Belongs to the UDP-glycosyltransferase family.</text>
</comment>
<name>A0AAW1VGH2_9CUCU</name>
<dbReference type="Proteomes" id="UP001431783">
    <property type="component" value="Unassembled WGS sequence"/>
</dbReference>
<dbReference type="PANTHER" id="PTHR48043">
    <property type="entry name" value="EG:EG0003.4 PROTEIN-RELATED"/>
    <property type="match status" value="1"/>
</dbReference>
<comment type="caution">
    <text evidence="6">The sequence shown here is derived from an EMBL/GenBank/DDBJ whole genome shotgun (WGS) entry which is preliminary data.</text>
</comment>
<reference evidence="6 7" key="1">
    <citation type="submission" date="2023-03" db="EMBL/GenBank/DDBJ databases">
        <title>Genome insight into feeding habits of ladybird beetles.</title>
        <authorList>
            <person name="Li H.-S."/>
            <person name="Huang Y.-H."/>
            <person name="Pang H."/>
        </authorList>
    </citation>
    <scope>NUCLEOTIDE SEQUENCE [LARGE SCALE GENOMIC DNA]</scope>
    <source>
        <strain evidence="6">SYSU_2023b</strain>
        <tissue evidence="6">Whole body</tissue>
    </source>
</reference>
<dbReference type="AlphaFoldDB" id="A0AAW1VGH2"/>
<keyword evidence="7" id="KW-1185">Reference proteome</keyword>
<sequence length="247" mass="28179">MFEDIQTILDGAKEGVVYFSLGTNVRFDHVQGNFKEAVLKALGQLPYTVLCKWESDDHPEKPKNVILRKWFPQQSIMAHPNLKVFVTQGGLQSAEEAIINGVPLVIIPFLGDQPKNAKIFTKQGMAETISPRAVNEQNLKETILKVAGNERYRIRAKEIRSIFLDQPRSGLDTIMWWCDYVMRHKGAKHLKSPGAEISFYEYYLLDVLALFLVAFFVLFKAVKLLWATLIGLLRGSKQRKVSKKKNK</sequence>
<evidence type="ECO:0000313" key="6">
    <source>
        <dbReference type="EMBL" id="KAK9892162.1"/>
    </source>
</evidence>
<feature type="transmembrane region" description="Helical" evidence="5">
    <location>
        <begin position="207"/>
        <end position="233"/>
    </location>
</feature>
<comment type="subcellular location">
    <subcellularLocation>
        <location evidence="5">Membrane</location>
        <topology evidence="5">Single-pass membrane protein</topology>
    </subcellularLocation>
</comment>
<keyword evidence="5" id="KW-0812">Transmembrane</keyword>
<keyword evidence="5" id="KW-1133">Transmembrane helix</keyword>
<dbReference type="PANTHER" id="PTHR48043:SF159">
    <property type="entry name" value="EG:EG0003.4 PROTEIN-RELATED"/>
    <property type="match status" value="1"/>
</dbReference>
<dbReference type="InterPro" id="IPR035595">
    <property type="entry name" value="UDP_glycos_trans_CS"/>
</dbReference>
<dbReference type="CDD" id="cd03784">
    <property type="entry name" value="GT1_Gtf-like"/>
    <property type="match status" value="1"/>
</dbReference>
<dbReference type="Gene3D" id="3.40.50.2000">
    <property type="entry name" value="Glycogen Phosphorylase B"/>
    <property type="match status" value="1"/>
</dbReference>
<comment type="catalytic activity">
    <reaction evidence="5">
        <text>glucuronate acceptor + UDP-alpha-D-glucuronate = acceptor beta-D-glucuronoside + UDP + H(+)</text>
        <dbReference type="Rhea" id="RHEA:21032"/>
        <dbReference type="ChEBI" id="CHEBI:15378"/>
        <dbReference type="ChEBI" id="CHEBI:58052"/>
        <dbReference type="ChEBI" id="CHEBI:58223"/>
        <dbReference type="ChEBI" id="CHEBI:132367"/>
        <dbReference type="ChEBI" id="CHEBI:132368"/>
        <dbReference type="EC" id="2.4.1.17"/>
    </reaction>
</comment>
<gene>
    <name evidence="6" type="ORF">WA026_018364</name>
</gene>
<evidence type="ECO:0000313" key="7">
    <source>
        <dbReference type="Proteomes" id="UP001431783"/>
    </source>
</evidence>
<keyword evidence="2 4" id="KW-0328">Glycosyltransferase</keyword>
<keyword evidence="3 4" id="KW-0808">Transferase</keyword>
<dbReference type="InterPro" id="IPR050271">
    <property type="entry name" value="UDP-glycosyltransferase"/>
</dbReference>
<organism evidence="6 7">
    <name type="scientific">Henosepilachna vigintioctopunctata</name>
    <dbReference type="NCBI Taxonomy" id="420089"/>
    <lineage>
        <taxon>Eukaryota</taxon>
        <taxon>Metazoa</taxon>
        <taxon>Ecdysozoa</taxon>
        <taxon>Arthropoda</taxon>
        <taxon>Hexapoda</taxon>
        <taxon>Insecta</taxon>
        <taxon>Pterygota</taxon>
        <taxon>Neoptera</taxon>
        <taxon>Endopterygota</taxon>
        <taxon>Coleoptera</taxon>
        <taxon>Polyphaga</taxon>
        <taxon>Cucujiformia</taxon>
        <taxon>Coccinelloidea</taxon>
        <taxon>Coccinellidae</taxon>
        <taxon>Epilachninae</taxon>
        <taxon>Epilachnini</taxon>
        <taxon>Henosepilachna</taxon>
    </lineage>
</organism>